<evidence type="ECO:0000313" key="2">
    <source>
        <dbReference type="EMBL" id="SEB45259.1"/>
    </source>
</evidence>
<name>A0A1H4JFY8_9BACT</name>
<dbReference type="RefSeq" id="WP_074652276.1">
    <property type="nucleotide sequence ID" value="NZ_FNSD01000001.1"/>
</dbReference>
<dbReference type="AlphaFoldDB" id="A0A1H4JFY8"/>
<dbReference type="Gene3D" id="2.40.128.110">
    <property type="entry name" value="Lipid/polyisoprenoid-binding, YceI-like"/>
    <property type="match status" value="1"/>
</dbReference>
<dbReference type="SUPFAM" id="SSF101874">
    <property type="entry name" value="YceI-like"/>
    <property type="match status" value="1"/>
</dbReference>
<evidence type="ECO:0000256" key="1">
    <source>
        <dbReference type="SAM" id="SignalP"/>
    </source>
</evidence>
<proteinExistence type="predicted"/>
<protein>
    <recommendedName>
        <fullName evidence="4">YceI-like domain-containing protein</fullName>
    </recommendedName>
</protein>
<sequence>MRLAPALLCLFAATAAAQTDRTWKLTKASLTYHMSHPVHEVDGTSHSALGKGVCHAGTCDFLIAVPVKTFDSGDSNRDLHMLQVTRGAEFPLVTVRVRIAEDRLQQPTLDCDLEVTFSGNTAHYAHVPFQQTVTGEDHHITGTVPATVADFKIPPPSFLMMPIKNEIPIKVDMTWR</sequence>
<organism evidence="2 3">
    <name type="scientific">Terriglobus roseus</name>
    <dbReference type="NCBI Taxonomy" id="392734"/>
    <lineage>
        <taxon>Bacteria</taxon>
        <taxon>Pseudomonadati</taxon>
        <taxon>Acidobacteriota</taxon>
        <taxon>Terriglobia</taxon>
        <taxon>Terriglobales</taxon>
        <taxon>Acidobacteriaceae</taxon>
        <taxon>Terriglobus</taxon>
    </lineage>
</organism>
<dbReference type="OrthoDB" id="116832at2"/>
<dbReference type="InterPro" id="IPR036761">
    <property type="entry name" value="TTHA0802/YceI-like_sf"/>
</dbReference>
<gene>
    <name evidence="2" type="ORF">SAMN05443244_0596</name>
</gene>
<evidence type="ECO:0008006" key="4">
    <source>
        <dbReference type="Google" id="ProtNLM"/>
    </source>
</evidence>
<reference evidence="2 3" key="1">
    <citation type="submission" date="2016-10" db="EMBL/GenBank/DDBJ databases">
        <authorList>
            <person name="de Groot N.N."/>
        </authorList>
    </citation>
    <scope>NUCLEOTIDE SEQUENCE [LARGE SCALE GENOMIC DNA]</scope>
    <source>
        <strain evidence="2 3">AB35.6</strain>
    </source>
</reference>
<keyword evidence="1" id="KW-0732">Signal</keyword>
<feature type="signal peptide" evidence="1">
    <location>
        <begin position="1"/>
        <end position="17"/>
    </location>
</feature>
<dbReference type="Proteomes" id="UP000182409">
    <property type="component" value="Unassembled WGS sequence"/>
</dbReference>
<evidence type="ECO:0000313" key="3">
    <source>
        <dbReference type="Proteomes" id="UP000182409"/>
    </source>
</evidence>
<dbReference type="EMBL" id="FNSD01000001">
    <property type="protein sequence ID" value="SEB45259.1"/>
    <property type="molecule type" value="Genomic_DNA"/>
</dbReference>
<accession>A0A1H4JFY8</accession>
<feature type="chain" id="PRO_5010343585" description="YceI-like domain-containing protein" evidence="1">
    <location>
        <begin position="18"/>
        <end position="176"/>
    </location>
</feature>